<gene>
    <name evidence="1" type="ORF">PghCCS26_42070</name>
</gene>
<comment type="caution">
    <text evidence="1">The sequence shown here is derived from an EMBL/GenBank/DDBJ whole genome shotgun (WGS) entry which is preliminary data.</text>
</comment>
<keyword evidence="2" id="KW-1185">Reference proteome</keyword>
<dbReference type="Proteomes" id="UP001285921">
    <property type="component" value="Unassembled WGS sequence"/>
</dbReference>
<sequence length="207" mass="23114">MSRETRLFTKRNMVLLVLLLAALYVAFKPSGLWFLTTEGMAAIANNTEDYTDQNGYVLPEAYKISIDLSDLDSNIGKELYYDGTYKIYVSSLDNTGSARSGGYRIGFRSKGTYSHHGASLVSGVWHKTVDEHSFTTIMSAKMAAAYNNKNYTSSQFAISGLNYKDGDDFGFYIFPSEAYDKDISFQETGTVELTVIGLYKNSWSKKS</sequence>
<dbReference type="EMBL" id="BTCL01000017">
    <property type="protein sequence ID" value="GMK47077.1"/>
    <property type="molecule type" value="Genomic_DNA"/>
</dbReference>
<evidence type="ECO:0000313" key="1">
    <source>
        <dbReference type="EMBL" id="GMK47077.1"/>
    </source>
</evidence>
<dbReference type="RefSeq" id="WP_317981158.1">
    <property type="nucleotide sequence ID" value="NZ_BTCL01000017.1"/>
</dbReference>
<protein>
    <submittedName>
        <fullName evidence="1">Uncharacterized protein</fullName>
    </submittedName>
</protein>
<evidence type="ECO:0000313" key="2">
    <source>
        <dbReference type="Proteomes" id="UP001285921"/>
    </source>
</evidence>
<organism evidence="1 2">
    <name type="scientific">Paenibacillus glycanilyticus</name>
    <dbReference type="NCBI Taxonomy" id="126569"/>
    <lineage>
        <taxon>Bacteria</taxon>
        <taxon>Bacillati</taxon>
        <taxon>Bacillota</taxon>
        <taxon>Bacilli</taxon>
        <taxon>Bacillales</taxon>
        <taxon>Paenibacillaceae</taxon>
        <taxon>Paenibacillus</taxon>
    </lineage>
</organism>
<name>A0ABQ6NS97_9BACL</name>
<accession>A0ABQ6NS97</accession>
<reference evidence="1 2" key="1">
    <citation type="submission" date="2023-05" db="EMBL/GenBank/DDBJ databases">
        <title>Draft genome of Paenibacillus sp. CCS26.</title>
        <authorList>
            <person name="Akita H."/>
            <person name="Shinto Y."/>
            <person name="Kimura Z."/>
        </authorList>
    </citation>
    <scope>NUCLEOTIDE SEQUENCE [LARGE SCALE GENOMIC DNA]</scope>
    <source>
        <strain evidence="1 2">CCS26</strain>
    </source>
</reference>
<proteinExistence type="predicted"/>